<gene>
    <name evidence="2" type="ORF">BCL74_0304</name>
</gene>
<evidence type="ECO:0000313" key="3">
    <source>
        <dbReference type="Proteomes" id="UP000277424"/>
    </source>
</evidence>
<dbReference type="NCBIfam" id="TIGR02122">
    <property type="entry name" value="TRAP_TAXI"/>
    <property type="match status" value="1"/>
</dbReference>
<dbReference type="PANTHER" id="PTHR42941:SF1">
    <property type="entry name" value="SLL1037 PROTEIN"/>
    <property type="match status" value="1"/>
</dbReference>
<feature type="signal peptide" evidence="1">
    <location>
        <begin position="1"/>
        <end position="28"/>
    </location>
</feature>
<dbReference type="Pfam" id="PF16868">
    <property type="entry name" value="NMT1_3"/>
    <property type="match status" value="1"/>
</dbReference>
<organism evidence="2 3">
    <name type="scientific">Oceanibaculum indicum</name>
    <dbReference type="NCBI Taxonomy" id="526216"/>
    <lineage>
        <taxon>Bacteria</taxon>
        <taxon>Pseudomonadati</taxon>
        <taxon>Pseudomonadota</taxon>
        <taxon>Alphaproteobacteria</taxon>
        <taxon>Rhodospirillales</taxon>
        <taxon>Oceanibaculaceae</taxon>
        <taxon>Oceanibaculum</taxon>
    </lineage>
</organism>
<dbReference type="OrthoDB" id="9776669at2"/>
<protein>
    <submittedName>
        <fullName evidence="2">TRAP transporter TAXI family solute receptor</fullName>
    </submittedName>
</protein>
<dbReference type="Proteomes" id="UP000277424">
    <property type="component" value="Unassembled WGS sequence"/>
</dbReference>
<dbReference type="PANTHER" id="PTHR42941">
    <property type="entry name" value="SLL1037 PROTEIN"/>
    <property type="match status" value="1"/>
</dbReference>
<sequence length="390" mass="41828">MTYLRSKSVWGAVLAAGVVFSAGAPALAQGKVDLPSTIAWTAYDVGSAGYNQSVAIGKALKDAYGTDLRVLPGKNDVSRQVPLRAGKVHFSATGVGASFMAQEGVFEFGSKEWGPQENRVLLASNSEGNLSVGVAADVGIKTIADLKGKRVAWVVGAPALNENVRAILAFGGLTWDDVVKVEFGGFGPSWDGIVNGQADAAFASTTSGKAYQLEASPRGLFWPPLPHGDKEGWKRLQANAPFFAPNMGTVGAGLSAEKPHEGAAYPYPILIAYPTQDKALAYSMTRAMIEQFPKYKGAAPGINGWALDRQILKWAVPYHEGAIAYLKEAGVWKDEHQQHNDKLIERQQVLKKAWAEVTAKNISDDEAFKKAWMETRAKALQAGGFDVVYN</sequence>
<proteinExistence type="predicted"/>
<dbReference type="EMBL" id="RBIG01000001">
    <property type="protein sequence ID" value="RKQ72536.1"/>
    <property type="molecule type" value="Genomic_DNA"/>
</dbReference>
<evidence type="ECO:0000313" key="2">
    <source>
        <dbReference type="EMBL" id="RKQ72536.1"/>
    </source>
</evidence>
<keyword evidence="1" id="KW-0732">Signal</keyword>
<dbReference type="AlphaFoldDB" id="A0A420WNU4"/>
<evidence type="ECO:0000256" key="1">
    <source>
        <dbReference type="SAM" id="SignalP"/>
    </source>
</evidence>
<dbReference type="InterPro" id="IPR011852">
    <property type="entry name" value="TRAP_TAXI"/>
</dbReference>
<keyword evidence="2" id="KW-0675">Receptor</keyword>
<name>A0A420WNU4_9PROT</name>
<dbReference type="RefSeq" id="WP_121217005.1">
    <property type="nucleotide sequence ID" value="NZ_RBIG01000001.1"/>
</dbReference>
<feature type="chain" id="PRO_5019160410" evidence="1">
    <location>
        <begin position="29"/>
        <end position="390"/>
    </location>
</feature>
<comment type="caution">
    <text evidence="2">The sequence shown here is derived from an EMBL/GenBank/DDBJ whole genome shotgun (WGS) entry which is preliminary data.</text>
</comment>
<dbReference type="SUPFAM" id="SSF53850">
    <property type="entry name" value="Periplasmic binding protein-like II"/>
    <property type="match status" value="1"/>
</dbReference>
<dbReference type="Gene3D" id="3.40.190.10">
    <property type="entry name" value="Periplasmic binding protein-like II"/>
    <property type="match status" value="2"/>
</dbReference>
<reference evidence="2 3" key="1">
    <citation type="submission" date="2018-10" db="EMBL/GenBank/DDBJ databases">
        <title>Comparative analysis of microorganisms from saline springs in Andes Mountain Range, Colombia.</title>
        <authorList>
            <person name="Rubin E."/>
        </authorList>
    </citation>
    <scope>NUCLEOTIDE SEQUENCE [LARGE SCALE GENOMIC DNA]</scope>
    <source>
        <strain evidence="2 3">USBA 36</strain>
    </source>
</reference>
<accession>A0A420WNU4</accession>